<evidence type="ECO:0000313" key="2">
    <source>
        <dbReference type="Proteomes" id="UP001055879"/>
    </source>
</evidence>
<protein>
    <submittedName>
        <fullName evidence="1">Uncharacterized protein</fullName>
    </submittedName>
</protein>
<reference evidence="1 2" key="2">
    <citation type="journal article" date="2022" name="Mol. Ecol. Resour.">
        <title>The genomes of chicory, endive, great burdock and yacon provide insights into Asteraceae paleo-polyploidization history and plant inulin production.</title>
        <authorList>
            <person name="Fan W."/>
            <person name="Wang S."/>
            <person name="Wang H."/>
            <person name="Wang A."/>
            <person name="Jiang F."/>
            <person name="Liu H."/>
            <person name="Zhao H."/>
            <person name="Xu D."/>
            <person name="Zhang Y."/>
        </authorList>
    </citation>
    <scope>NUCLEOTIDE SEQUENCE [LARGE SCALE GENOMIC DNA]</scope>
    <source>
        <strain evidence="2">cv. Niubang</strain>
    </source>
</reference>
<name>A0ACB9B912_ARCLA</name>
<reference evidence="2" key="1">
    <citation type="journal article" date="2022" name="Mol. Ecol. Resour.">
        <title>The genomes of chicory, endive, great burdock and yacon provide insights into Asteraceae palaeo-polyploidization history and plant inulin production.</title>
        <authorList>
            <person name="Fan W."/>
            <person name="Wang S."/>
            <person name="Wang H."/>
            <person name="Wang A."/>
            <person name="Jiang F."/>
            <person name="Liu H."/>
            <person name="Zhao H."/>
            <person name="Xu D."/>
            <person name="Zhang Y."/>
        </authorList>
    </citation>
    <scope>NUCLEOTIDE SEQUENCE [LARGE SCALE GENOMIC DNA]</scope>
    <source>
        <strain evidence="2">cv. Niubang</strain>
    </source>
</reference>
<proteinExistence type="predicted"/>
<dbReference type="Proteomes" id="UP001055879">
    <property type="component" value="Linkage Group LG06"/>
</dbReference>
<organism evidence="1 2">
    <name type="scientific">Arctium lappa</name>
    <name type="common">Greater burdock</name>
    <name type="synonym">Lappa major</name>
    <dbReference type="NCBI Taxonomy" id="4217"/>
    <lineage>
        <taxon>Eukaryota</taxon>
        <taxon>Viridiplantae</taxon>
        <taxon>Streptophyta</taxon>
        <taxon>Embryophyta</taxon>
        <taxon>Tracheophyta</taxon>
        <taxon>Spermatophyta</taxon>
        <taxon>Magnoliopsida</taxon>
        <taxon>eudicotyledons</taxon>
        <taxon>Gunneridae</taxon>
        <taxon>Pentapetalae</taxon>
        <taxon>asterids</taxon>
        <taxon>campanulids</taxon>
        <taxon>Asterales</taxon>
        <taxon>Asteraceae</taxon>
        <taxon>Carduoideae</taxon>
        <taxon>Cardueae</taxon>
        <taxon>Arctiinae</taxon>
        <taxon>Arctium</taxon>
    </lineage>
</organism>
<comment type="caution">
    <text evidence="1">The sequence shown here is derived from an EMBL/GenBank/DDBJ whole genome shotgun (WGS) entry which is preliminary data.</text>
</comment>
<accession>A0ACB9B912</accession>
<dbReference type="EMBL" id="CM042052">
    <property type="protein sequence ID" value="KAI3718716.1"/>
    <property type="molecule type" value="Genomic_DNA"/>
</dbReference>
<evidence type="ECO:0000313" key="1">
    <source>
        <dbReference type="EMBL" id="KAI3718716.1"/>
    </source>
</evidence>
<sequence length="100" mass="10218">MAAAISVLSPKSTVVLQSLDLLKQPNFKFLCGDPVVGFYLNLKPDGGNKVKEFSGSMVSASAGTTATATAGGGSGRLYVNFTGFLSLLALFSIGALSGLR</sequence>
<keyword evidence="2" id="KW-1185">Reference proteome</keyword>
<gene>
    <name evidence="1" type="ORF">L6452_19598</name>
</gene>